<dbReference type="PANTHER" id="PTHR11346:SF176">
    <property type="entry name" value="32 KDA BETA-GALACTOSIDE-BINDING LECTIN LEC-3"/>
    <property type="match status" value="1"/>
</dbReference>
<dbReference type="CDD" id="cd00070">
    <property type="entry name" value="GLECT"/>
    <property type="match status" value="2"/>
</dbReference>
<feature type="domain" description="Galectin" evidence="4">
    <location>
        <begin position="226"/>
        <end position="357"/>
    </location>
</feature>
<dbReference type="PROSITE" id="PS51304">
    <property type="entry name" value="GALECTIN"/>
    <property type="match status" value="2"/>
</dbReference>
<dbReference type="PANTHER" id="PTHR11346">
    <property type="entry name" value="GALECTIN"/>
    <property type="match status" value="1"/>
</dbReference>
<sequence length="360" mass="40607">MLCMQQEPLVLQQFYTGLTGLTASAIIAIINPIQNCRRQMTAKVSSFCSLPLYPEPRLVTFEPAVPMDHPLERLVPGTIIELTGHVLSSPKRFHINLVTGTGDIALHISVRFDVGNVVFNTLRNGGWEDEERIERLPVQQGQNFEAMILVEEMGYKVAFNQHHFADFKHRLLYSTVEKLKMDGCVTVHRIEHKPPLGSLLPPMEGPQPVAVANEPTIVYNPPTPFLQMLPGGRLAPGLMVYLSGRPHSEANSFCFNFQCGGLGSDIAFHFNPRFRHKDMVRNSFQDGDWGTEERKCHGFPFAPGVHFDLLIRVLDSCFDVAVNGQHYLQFQHRLQPLQRISHFSVEGDVMLAACKFQFCQ</sequence>
<dbReference type="InterPro" id="IPR013320">
    <property type="entry name" value="ConA-like_dom_sf"/>
</dbReference>
<evidence type="ECO:0000256" key="2">
    <source>
        <dbReference type="ARBA" id="ARBA00022737"/>
    </source>
</evidence>
<dbReference type="GO" id="GO:0016936">
    <property type="term" value="F:galactoside binding"/>
    <property type="evidence" value="ECO:0007669"/>
    <property type="project" value="TreeGrafter"/>
</dbReference>
<evidence type="ECO:0000313" key="5">
    <source>
        <dbReference type="EMBL" id="JAC30157.1"/>
    </source>
</evidence>
<name>A0A023G8L5_AMBTT</name>
<accession>A0A023G8L5</accession>
<dbReference type="InterPro" id="IPR044156">
    <property type="entry name" value="Galectin-like"/>
</dbReference>
<dbReference type="SUPFAM" id="SSF49899">
    <property type="entry name" value="Concanavalin A-like lectins/glucanases"/>
    <property type="match status" value="2"/>
</dbReference>
<protein>
    <recommendedName>
        <fullName evidence="3">Galectin</fullName>
    </recommendedName>
</protein>
<organism evidence="5">
    <name type="scientific">Amblyomma triste</name>
    <name type="common">Neotropical tick</name>
    <dbReference type="NCBI Taxonomy" id="251400"/>
    <lineage>
        <taxon>Eukaryota</taxon>
        <taxon>Metazoa</taxon>
        <taxon>Ecdysozoa</taxon>
        <taxon>Arthropoda</taxon>
        <taxon>Chelicerata</taxon>
        <taxon>Arachnida</taxon>
        <taxon>Acari</taxon>
        <taxon>Parasitiformes</taxon>
        <taxon>Ixodida</taxon>
        <taxon>Ixodoidea</taxon>
        <taxon>Ixodidae</taxon>
        <taxon>Amblyomminae</taxon>
        <taxon>Amblyomma</taxon>
    </lineage>
</organism>
<proteinExistence type="evidence at transcript level"/>
<evidence type="ECO:0000256" key="3">
    <source>
        <dbReference type="RuleBase" id="RU102079"/>
    </source>
</evidence>
<dbReference type="EMBL" id="GBBM01005261">
    <property type="protein sequence ID" value="JAC30157.1"/>
    <property type="molecule type" value="mRNA"/>
</dbReference>
<dbReference type="Pfam" id="PF00337">
    <property type="entry name" value="Gal-bind_lectin"/>
    <property type="match status" value="2"/>
</dbReference>
<dbReference type="SMART" id="SM00276">
    <property type="entry name" value="GLECT"/>
    <property type="match status" value="2"/>
</dbReference>
<evidence type="ECO:0000256" key="1">
    <source>
        <dbReference type="ARBA" id="ARBA00022734"/>
    </source>
</evidence>
<dbReference type="InterPro" id="IPR001079">
    <property type="entry name" value="Galectin_CRD"/>
</dbReference>
<dbReference type="AlphaFoldDB" id="A0A023G8L5"/>
<dbReference type="GO" id="GO:0030246">
    <property type="term" value="F:carbohydrate binding"/>
    <property type="evidence" value="ECO:0007669"/>
    <property type="project" value="UniProtKB-UniRule"/>
</dbReference>
<keyword evidence="1 3" id="KW-0430">Lectin</keyword>
<feature type="domain" description="Galectin" evidence="4">
    <location>
        <begin position="66"/>
        <end position="193"/>
    </location>
</feature>
<evidence type="ECO:0000259" key="4">
    <source>
        <dbReference type="PROSITE" id="PS51304"/>
    </source>
</evidence>
<dbReference type="SMART" id="SM00908">
    <property type="entry name" value="Gal-bind_lectin"/>
    <property type="match status" value="2"/>
</dbReference>
<reference evidence="5" key="1">
    <citation type="submission" date="2014-03" db="EMBL/GenBank/DDBJ databases">
        <title>The sialotranscriptome of Amblyomma triste, Amblyomma parvum and Amblyomma cajennense ticks, uncovered by 454-based RNA-seq.</title>
        <authorList>
            <person name="Garcia G.R."/>
            <person name="Gardinassi L.G."/>
            <person name="Ribeiro J.M."/>
            <person name="Anatriello E."/>
            <person name="Ferreira B.R."/>
            <person name="Moreira H.N."/>
            <person name="Mafra C."/>
            <person name="Olegario M.M."/>
            <person name="Szabo P.J."/>
            <person name="Miranda-Santos I.K."/>
            <person name="Maruyama S.R."/>
        </authorList>
    </citation>
    <scope>NUCLEOTIDE SEQUENCE</scope>
    <source>
        <strain evidence="5">Mato Grasso do Sul</strain>
        <tissue evidence="5">Salivary glands</tissue>
    </source>
</reference>
<dbReference type="Gene3D" id="2.60.120.200">
    <property type="match status" value="2"/>
</dbReference>
<dbReference type="FunFam" id="2.60.120.200:FF:000124">
    <property type="entry name" value="Galectin-4"/>
    <property type="match status" value="1"/>
</dbReference>
<keyword evidence="2" id="KW-0677">Repeat</keyword>